<dbReference type="EMBL" id="JACJQL010000030">
    <property type="protein sequence ID" value="MBD2253363.1"/>
    <property type="molecule type" value="Genomic_DNA"/>
</dbReference>
<organism evidence="2 3">
    <name type="scientific">Nostoc parmelioides FACHB-3921</name>
    <dbReference type="NCBI Taxonomy" id="2692909"/>
    <lineage>
        <taxon>Bacteria</taxon>
        <taxon>Bacillati</taxon>
        <taxon>Cyanobacteriota</taxon>
        <taxon>Cyanophyceae</taxon>
        <taxon>Nostocales</taxon>
        <taxon>Nostocaceae</taxon>
        <taxon>Nostoc</taxon>
    </lineage>
</organism>
<gene>
    <name evidence="2" type="ORF">H6G14_18970</name>
</gene>
<dbReference type="Proteomes" id="UP000621307">
    <property type="component" value="Unassembled WGS sequence"/>
</dbReference>
<evidence type="ECO:0000313" key="2">
    <source>
        <dbReference type="EMBL" id="MBD2253363.1"/>
    </source>
</evidence>
<dbReference type="InterPro" id="IPR025351">
    <property type="entry name" value="Pvc16_N"/>
</dbReference>
<dbReference type="RefSeq" id="WP_190568891.1">
    <property type="nucleotide sequence ID" value="NZ_JACJQL010000030.1"/>
</dbReference>
<comment type="caution">
    <text evidence="2">The sequence shown here is derived from an EMBL/GenBank/DDBJ whole genome shotgun (WGS) entry which is preliminary data.</text>
</comment>
<proteinExistence type="predicted"/>
<dbReference type="Pfam" id="PF14065">
    <property type="entry name" value="Pvc16_N"/>
    <property type="match status" value="1"/>
</dbReference>
<feature type="domain" description="Pvc16 N-terminal" evidence="1">
    <location>
        <begin position="9"/>
        <end position="198"/>
    </location>
</feature>
<name>A0ABR8BGX5_9NOSO</name>
<evidence type="ECO:0000313" key="3">
    <source>
        <dbReference type="Proteomes" id="UP000621307"/>
    </source>
</evidence>
<protein>
    <submittedName>
        <fullName evidence="2">DUF4255 domain-containing protein</fullName>
    </submittedName>
</protein>
<keyword evidence="3" id="KW-1185">Reference proteome</keyword>
<accession>A0ABR8BGX5</accession>
<evidence type="ECO:0000259" key="1">
    <source>
        <dbReference type="Pfam" id="PF14065"/>
    </source>
</evidence>
<sequence>MSNYLAIATVTATLKRVLENAVTSKFLGTSTTITVGQPDPRDAATGNDGRVNIFLYQVTPNSGWRNADLPTRRADGSLSQRPQLALDLHYLLSFYGDKTKLLPEKLMGLVMKTLHTNPFLPRQLIQDTVAANEAILKGSDLADQPEFVKFSPVSLSLEESSKIWSIFFQTPYVLSTAYQGTVVLIEPNDEPVVSLPVRDRSITVDATPPAKLVSPPVIIQIHAQARTGELITAGNTLLIQGRELAKTAIASIQIANQSLTVTEQNIQDSEIHLTLPDSLAAGVKTLQIVYQNGDRSNLAKFILRPQIVSVTLQRQPRQLQLTLDLPIAKGQKVVVLLSQKTPEQSHTLSLVASEDIASGSIIEISILKQTEIKAGQYTVRVQVDGAESPSQEVTFP</sequence>
<reference evidence="2 3" key="1">
    <citation type="journal article" date="2020" name="ISME J.">
        <title>Comparative genomics reveals insights into cyanobacterial evolution and habitat adaptation.</title>
        <authorList>
            <person name="Chen M.Y."/>
            <person name="Teng W.K."/>
            <person name="Zhao L."/>
            <person name="Hu C.X."/>
            <person name="Zhou Y.K."/>
            <person name="Han B.P."/>
            <person name="Song L.R."/>
            <person name="Shu W.S."/>
        </authorList>
    </citation>
    <scope>NUCLEOTIDE SEQUENCE [LARGE SCALE GENOMIC DNA]</scope>
    <source>
        <strain evidence="2 3">FACHB-3921</strain>
    </source>
</reference>